<reference evidence="1" key="1">
    <citation type="journal article" date="2019" name="bioRxiv">
        <title>The Genome of the Zebra Mussel, Dreissena polymorpha: A Resource for Invasive Species Research.</title>
        <authorList>
            <person name="McCartney M.A."/>
            <person name="Auch B."/>
            <person name="Kono T."/>
            <person name="Mallez S."/>
            <person name="Zhang Y."/>
            <person name="Obille A."/>
            <person name="Becker A."/>
            <person name="Abrahante J.E."/>
            <person name="Garbe J."/>
            <person name="Badalamenti J.P."/>
            <person name="Herman A."/>
            <person name="Mangelson H."/>
            <person name="Liachko I."/>
            <person name="Sullivan S."/>
            <person name="Sone E.D."/>
            <person name="Koren S."/>
            <person name="Silverstein K.A.T."/>
            <person name="Beckman K.B."/>
            <person name="Gohl D.M."/>
        </authorList>
    </citation>
    <scope>NUCLEOTIDE SEQUENCE</scope>
    <source>
        <strain evidence="1">Duluth1</strain>
        <tissue evidence="1">Whole animal</tissue>
    </source>
</reference>
<accession>A0A9D3Z0B0</accession>
<comment type="caution">
    <text evidence="1">The sequence shown here is derived from an EMBL/GenBank/DDBJ whole genome shotgun (WGS) entry which is preliminary data.</text>
</comment>
<organism evidence="1 2">
    <name type="scientific">Dreissena polymorpha</name>
    <name type="common">Zebra mussel</name>
    <name type="synonym">Mytilus polymorpha</name>
    <dbReference type="NCBI Taxonomy" id="45954"/>
    <lineage>
        <taxon>Eukaryota</taxon>
        <taxon>Metazoa</taxon>
        <taxon>Spiralia</taxon>
        <taxon>Lophotrochozoa</taxon>
        <taxon>Mollusca</taxon>
        <taxon>Bivalvia</taxon>
        <taxon>Autobranchia</taxon>
        <taxon>Heteroconchia</taxon>
        <taxon>Euheterodonta</taxon>
        <taxon>Imparidentia</taxon>
        <taxon>Neoheterodontei</taxon>
        <taxon>Myida</taxon>
        <taxon>Dreissenoidea</taxon>
        <taxon>Dreissenidae</taxon>
        <taxon>Dreissena</taxon>
    </lineage>
</organism>
<sequence length="110" mass="12429">MGVYVQGHVHGAQLYTVLIKRLKTSVYRAYRCADRPLLKASTLSAVVPGDGCWFHSLIAEGKRSTCRHLSDRRVARNSDKKEFKQYACSISTGCNRKLCFSTTDKERNTD</sequence>
<reference evidence="1" key="2">
    <citation type="submission" date="2020-11" db="EMBL/GenBank/DDBJ databases">
        <authorList>
            <person name="McCartney M.A."/>
            <person name="Auch B."/>
            <person name="Kono T."/>
            <person name="Mallez S."/>
            <person name="Becker A."/>
            <person name="Gohl D.M."/>
            <person name="Silverstein K.A.T."/>
            <person name="Koren S."/>
            <person name="Bechman K.B."/>
            <person name="Herman A."/>
            <person name="Abrahante J.E."/>
            <person name="Garbe J."/>
        </authorList>
    </citation>
    <scope>NUCLEOTIDE SEQUENCE</scope>
    <source>
        <strain evidence="1">Duluth1</strain>
        <tissue evidence="1">Whole animal</tissue>
    </source>
</reference>
<proteinExistence type="predicted"/>
<dbReference type="Proteomes" id="UP000828390">
    <property type="component" value="Unassembled WGS sequence"/>
</dbReference>
<dbReference type="EMBL" id="JAIWYP010000014">
    <property type="protein sequence ID" value="KAH3708310.1"/>
    <property type="molecule type" value="Genomic_DNA"/>
</dbReference>
<gene>
    <name evidence="1" type="ORF">DPMN_067757</name>
</gene>
<name>A0A9D3Z0B0_DREPO</name>
<evidence type="ECO:0000313" key="2">
    <source>
        <dbReference type="Proteomes" id="UP000828390"/>
    </source>
</evidence>
<keyword evidence="2" id="KW-1185">Reference proteome</keyword>
<evidence type="ECO:0000313" key="1">
    <source>
        <dbReference type="EMBL" id="KAH3708310.1"/>
    </source>
</evidence>
<protein>
    <submittedName>
        <fullName evidence="1">Uncharacterized protein</fullName>
    </submittedName>
</protein>
<dbReference type="AlphaFoldDB" id="A0A9D3Z0B0"/>